<dbReference type="EMBL" id="KN825586">
    <property type="protein sequence ID" value="KIK83796.1"/>
    <property type="molecule type" value="Genomic_DNA"/>
</dbReference>
<feature type="domain" description="DUF6534" evidence="2">
    <location>
        <begin position="174"/>
        <end position="273"/>
    </location>
</feature>
<dbReference type="STRING" id="930991.A0A0D0DG47"/>
<dbReference type="PANTHER" id="PTHR40465:SF1">
    <property type="entry name" value="DUF6534 DOMAIN-CONTAINING PROTEIN"/>
    <property type="match status" value="1"/>
</dbReference>
<dbReference type="AlphaFoldDB" id="A0A0D0DG47"/>
<keyword evidence="1" id="KW-1133">Transmembrane helix</keyword>
<dbReference type="PANTHER" id="PTHR40465">
    <property type="entry name" value="CHROMOSOME 1, WHOLE GENOME SHOTGUN SEQUENCE"/>
    <property type="match status" value="1"/>
</dbReference>
<organism evidence="3 4">
    <name type="scientific">Paxillus rubicundulus Ve08.2h10</name>
    <dbReference type="NCBI Taxonomy" id="930991"/>
    <lineage>
        <taxon>Eukaryota</taxon>
        <taxon>Fungi</taxon>
        <taxon>Dikarya</taxon>
        <taxon>Basidiomycota</taxon>
        <taxon>Agaricomycotina</taxon>
        <taxon>Agaricomycetes</taxon>
        <taxon>Agaricomycetidae</taxon>
        <taxon>Boletales</taxon>
        <taxon>Paxilineae</taxon>
        <taxon>Paxillaceae</taxon>
        <taxon>Paxillus</taxon>
    </lineage>
</organism>
<reference evidence="3 4" key="1">
    <citation type="submission" date="2014-04" db="EMBL/GenBank/DDBJ databases">
        <authorList>
            <consortium name="DOE Joint Genome Institute"/>
            <person name="Kuo A."/>
            <person name="Kohler A."/>
            <person name="Jargeat P."/>
            <person name="Nagy L.G."/>
            <person name="Floudas D."/>
            <person name="Copeland A."/>
            <person name="Barry K.W."/>
            <person name="Cichocki N."/>
            <person name="Veneault-Fourrey C."/>
            <person name="LaButti K."/>
            <person name="Lindquist E.A."/>
            <person name="Lipzen A."/>
            <person name="Lundell T."/>
            <person name="Morin E."/>
            <person name="Murat C."/>
            <person name="Sun H."/>
            <person name="Tunlid A."/>
            <person name="Henrissat B."/>
            <person name="Grigoriev I.V."/>
            <person name="Hibbett D.S."/>
            <person name="Martin F."/>
            <person name="Nordberg H.P."/>
            <person name="Cantor M.N."/>
            <person name="Hua S.X."/>
        </authorList>
    </citation>
    <scope>NUCLEOTIDE SEQUENCE [LARGE SCALE GENOMIC DNA]</scope>
    <source>
        <strain evidence="3 4">Ve08.2h10</strain>
    </source>
</reference>
<protein>
    <submittedName>
        <fullName evidence="3">Unplaced genomic scaffold scaffold_764, whole genome shotgun sequence</fullName>
    </submittedName>
</protein>
<name>A0A0D0DG47_9AGAM</name>
<reference evidence="4" key="2">
    <citation type="submission" date="2015-01" db="EMBL/GenBank/DDBJ databases">
        <title>Evolutionary Origins and Diversification of the Mycorrhizal Mutualists.</title>
        <authorList>
            <consortium name="DOE Joint Genome Institute"/>
            <consortium name="Mycorrhizal Genomics Consortium"/>
            <person name="Kohler A."/>
            <person name="Kuo A."/>
            <person name="Nagy L.G."/>
            <person name="Floudas D."/>
            <person name="Copeland A."/>
            <person name="Barry K.W."/>
            <person name="Cichocki N."/>
            <person name="Veneault-Fourrey C."/>
            <person name="LaButti K."/>
            <person name="Lindquist E.A."/>
            <person name="Lipzen A."/>
            <person name="Lundell T."/>
            <person name="Morin E."/>
            <person name="Murat C."/>
            <person name="Riley R."/>
            <person name="Ohm R."/>
            <person name="Sun H."/>
            <person name="Tunlid A."/>
            <person name="Henrissat B."/>
            <person name="Grigoriev I.V."/>
            <person name="Hibbett D.S."/>
            <person name="Martin F."/>
        </authorList>
    </citation>
    <scope>NUCLEOTIDE SEQUENCE [LARGE SCALE GENOMIC DNA]</scope>
    <source>
        <strain evidence="4">Ve08.2h10</strain>
    </source>
</reference>
<dbReference type="Pfam" id="PF20152">
    <property type="entry name" value="DUF6534"/>
    <property type="match status" value="1"/>
</dbReference>
<dbReference type="InParanoid" id="A0A0D0DG47"/>
<keyword evidence="1" id="KW-0472">Membrane</keyword>
<dbReference type="HOGENOM" id="CLU_046025_12_0_1"/>
<sequence length="345" mass="37700">MGKVPEGLWTTGDLSDLPSDVPVALGYALSTLLYGILIVQTFIYHTRFSKDSKWIRIYVWTILGLETLSFAFALYDMLQGASIHCLSCIPLSLSTPLSSHWSFGAISILTGLISLMAHGFYSWRIRVIGRSWYVPIFVMITSLLQCIILIIGAIYGDLILGSLGIPDIWMSANFLCDLIITIETSRLLFRRGATSSLKATRGLVRKLIKLTVETGAVTTAAILLQFLLSLHRNNPISTGTTVVNIPPSVVQLSVFYSISRLYANCLLATLNARLIISRDSTRVHQVSTTLFDAPPSTVVSGRPADNYVNVTIGQSHLNTGSLTDTGDDVHFVSVGGIKREGMSEV</sequence>
<feature type="transmembrane region" description="Helical" evidence="1">
    <location>
        <begin position="57"/>
        <end position="75"/>
    </location>
</feature>
<accession>A0A0D0DG47</accession>
<proteinExistence type="predicted"/>
<keyword evidence="4" id="KW-1185">Reference proteome</keyword>
<feature type="transmembrane region" description="Helical" evidence="1">
    <location>
        <begin position="101"/>
        <end position="121"/>
    </location>
</feature>
<dbReference type="InterPro" id="IPR045339">
    <property type="entry name" value="DUF6534"/>
</dbReference>
<feature type="transmembrane region" description="Helical" evidence="1">
    <location>
        <begin position="133"/>
        <end position="156"/>
    </location>
</feature>
<keyword evidence="1" id="KW-0812">Transmembrane</keyword>
<evidence type="ECO:0000313" key="4">
    <source>
        <dbReference type="Proteomes" id="UP000054538"/>
    </source>
</evidence>
<dbReference type="OrthoDB" id="2681808at2759"/>
<dbReference type="Proteomes" id="UP000054538">
    <property type="component" value="Unassembled WGS sequence"/>
</dbReference>
<evidence type="ECO:0000259" key="2">
    <source>
        <dbReference type="Pfam" id="PF20152"/>
    </source>
</evidence>
<evidence type="ECO:0000313" key="3">
    <source>
        <dbReference type="EMBL" id="KIK83796.1"/>
    </source>
</evidence>
<feature type="transmembrane region" description="Helical" evidence="1">
    <location>
        <begin position="24"/>
        <end position="45"/>
    </location>
</feature>
<evidence type="ECO:0000256" key="1">
    <source>
        <dbReference type="SAM" id="Phobius"/>
    </source>
</evidence>
<gene>
    <name evidence="3" type="ORF">PAXRUDRAFT_832023</name>
</gene>